<feature type="region of interest" description="Disordered" evidence="1">
    <location>
        <begin position="76"/>
        <end position="109"/>
    </location>
</feature>
<evidence type="ECO:0000256" key="1">
    <source>
        <dbReference type="SAM" id="MobiDB-lite"/>
    </source>
</evidence>
<dbReference type="InterPro" id="IPR011008">
    <property type="entry name" value="Dimeric_a/b-barrel"/>
</dbReference>
<reference evidence="3 4" key="1">
    <citation type="submission" date="2014-04" db="EMBL/GenBank/DDBJ databases">
        <authorList>
            <consortium name="DOE Joint Genome Institute"/>
            <person name="Kuo A."/>
            <person name="Martino E."/>
            <person name="Perotto S."/>
            <person name="Kohler A."/>
            <person name="Nagy L.G."/>
            <person name="Floudas D."/>
            <person name="Copeland A."/>
            <person name="Barry K.W."/>
            <person name="Cichocki N."/>
            <person name="Veneault-Fourrey C."/>
            <person name="LaButti K."/>
            <person name="Lindquist E.A."/>
            <person name="Lipzen A."/>
            <person name="Lundell T."/>
            <person name="Morin E."/>
            <person name="Murat C."/>
            <person name="Sun H."/>
            <person name="Tunlid A."/>
            <person name="Henrissat B."/>
            <person name="Grigoriev I.V."/>
            <person name="Hibbett D.S."/>
            <person name="Martin F."/>
            <person name="Nordberg H.P."/>
            <person name="Cantor M.N."/>
            <person name="Hua S.X."/>
        </authorList>
    </citation>
    <scope>NUCLEOTIDE SEQUENCE [LARGE SCALE GENOMIC DNA]</scope>
    <source>
        <strain evidence="3 4">Zn</strain>
    </source>
</reference>
<dbReference type="Proteomes" id="UP000054321">
    <property type="component" value="Unassembled WGS sequence"/>
</dbReference>
<dbReference type="InterPro" id="IPR007138">
    <property type="entry name" value="ABM_dom"/>
</dbReference>
<dbReference type="EMBL" id="KN832870">
    <property type="protein sequence ID" value="KIN08704.1"/>
    <property type="molecule type" value="Genomic_DNA"/>
</dbReference>
<dbReference type="PANTHER" id="PTHR40624:SF1">
    <property type="entry name" value="BIOSYNTHESIS MONOOXYGENASE, PUTATIVE (AFU_ORTHOLOGUE AFUA_1G12025)-RELATED"/>
    <property type="match status" value="1"/>
</dbReference>
<keyword evidence="4" id="KW-1185">Reference proteome</keyword>
<dbReference type="SUPFAM" id="SSF54909">
    <property type="entry name" value="Dimeric alpha+beta barrel"/>
    <property type="match status" value="1"/>
</dbReference>
<dbReference type="InParanoid" id="A0A0C3DBJ5"/>
<dbReference type="HOGENOM" id="CLU_131496_9_0_1"/>
<dbReference type="PANTHER" id="PTHR40624">
    <property type="entry name" value="BIOSYNTHESIS MONOOXYGENASE, PUTATIVE (AFU_ORTHOLOGUE AFUA_1G12025)-RELATED"/>
    <property type="match status" value="1"/>
</dbReference>
<protein>
    <recommendedName>
        <fullName evidence="2">ABM domain-containing protein</fullName>
    </recommendedName>
</protein>
<dbReference type="PROSITE" id="PS51725">
    <property type="entry name" value="ABM"/>
    <property type="match status" value="1"/>
</dbReference>
<evidence type="ECO:0000259" key="2">
    <source>
        <dbReference type="PROSITE" id="PS51725"/>
    </source>
</evidence>
<proteinExistence type="predicted"/>
<name>A0A0C3DBJ5_OIDMZ</name>
<reference evidence="4" key="2">
    <citation type="submission" date="2015-01" db="EMBL/GenBank/DDBJ databases">
        <title>Evolutionary Origins and Diversification of the Mycorrhizal Mutualists.</title>
        <authorList>
            <consortium name="DOE Joint Genome Institute"/>
            <consortium name="Mycorrhizal Genomics Consortium"/>
            <person name="Kohler A."/>
            <person name="Kuo A."/>
            <person name="Nagy L.G."/>
            <person name="Floudas D."/>
            <person name="Copeland A."/>
            <person name="Barry K.W."/>
            <person name="Cichocki N."/>
            <person name="Veneault-Fourrey C."/>
            <person name="LaButti K."/>
            <person name="Lindquist E.A."/>
            <person name="Lipzen A."/>
            <person name="Lundell T."/>
            <person name="Morin E."/>
            <person name="Murat C."/>
            <person name="Riley R."/>
            <person name="Ohm R."/>
            <person name="Sun H."/>
            <person name="Tunlid A."/>
            <person name="Henrissat B."/>
            <person name="Grigoriev I.V."/>
            <person name="Hibbett D.S."/>
            <person name="Martin F."/>
        </authorList>
    </citation>
    <scope>NUCLEOTIDE SEQUENCE [LARGE SCALE GENOMIC DNA]</scope>
    <source>
        <strain evidence="4">Zn</strain>
    </source>
</reference>
<dbReference type="AlphaFoldDB" id="A0A0C3DBJ5"/>
<accession>A0A0C3DBJ5</accession>
<evidence type="ECO:0000313" key="3">
    <source>
        <dbReference type="EMBL" id="KIN08704.1"/>
    </source>
</evidence>
<dbReference type="Pfam" id="PF03992">
    <property type="entry name" value="ABM"/>
    <property type="match status" value="1"/>
</dbReference>
<dbReference type="Gene3D" id="3.30.70.100">
    <property type="match status" value="1"/>
</dbReference>
<organism evidence="3 4">
    <name type="scientific">Oidiodendron maius (strain Zn)</name>
    <dbReference type="NCBI Taxonomy" id="913774"/>
    <lineage>
        <taxon>Eukaryota</taxon>
        <taxon>Fungi</taxon>
        <taxon>Dikarya</taxon>
        <taxon>Ascomycota</taxon>
        <taxon>Pezizomycotina</taxon>
        <taxon>Leotiomycetes</taxon>
        <taxon>Leotiomycetes incertae sedis</taxon>
        <taxon>Myxotrichaceae</taxon>
        <taxon>Oidiodendron</taxon>
    </lineage>
</organism>
<feature type="domain" description="ABM" evidence="2">
    <location>
        <begin position="5"/>
        <end position="99"/>
    </location>
</feature>
<evidence type="ECO:0000313" key="4">
    <source>
        <dbReference type="Proteomes" id="UP000054321"/>
    </source>
</evidence>
<dbReference type="OrthoDB" id="4561159at2759"/>
<gene>
    <name evidence="3" type="ORF">OIDMADRAFT_23474</name>
</gene>
<sequence>MSDRVHLVSIVRPRPEFFDKAVENLSQYAQYVEANEPSCLQFQFFRRKREDGADDIVFIEQFKDMAALQVHTSSPASQALKKGASEEESLLAPPDTTVIQPIGGFAQRS</sequence>